<accession>A0A0D0ABY2</accession>
<organism evidence="1 2">
    <name type="scientific">Suillus luteus UH-Slu-Lm8-n1</name>
    <dbReference type="NCBI Taxonomy" id="930992"/>
    <lineage>
        <taxon>Eukaryota</taxon>
        <taxon>Fungi</taxon>
        <taxon>Dikarya</taxon>
        <taxon>Basidiomycota</taxon>
        <taxon>Agaricomycotina</taxon>
        <taxon>Agaricomycetes</taxon>
        <taxon>Agaricomycetidae</taxon>
        <taxon>Boletales</taxon>
        <taxon>Suillineae</taxon>
        <taxon>Suillaceae</taxon>
        <taxon>Suillus</taxon>
    </lineage>
</organism>
<keyword evidence="2" id="KW-1185">Reference proteome</keyword>
<evidence type="ECO:0000313" key="1">
    <source>
        <dbReference type="EMBL" id="KIK39286.1"/>
    </source>
</evidence>
<reference evidence="2" key="2">
    <citation type="submission" date="2015-01" db="EMBL/GenBank/DDBJ databases">
        <title>Evolutionary Origins and Diversification of the Mycorrhizal Mutualists.</title>
        <authorList>
            <consortium name="DOE Joint Genome Institute"/>
            <consortium name="Mycorrhizal Genomics Consortium"/>
            <person name="Kohler A."/>
            <person name="Kuo A."/>
            <person name="Nagy L.G."/>
            <person name="Floudas D."/>
            <person name="Copeland A."/>
            <person name="Barry K.W."/>
            <person name="Cichocki N."/>
            <person name="Veneault-Fourrey C."/>
            <person name="LaButti K."/>
            <person name="Lindquist E.A."/>
            <person name="Lipzen A."/>
            <person name="Lundell T."/>
            <person name="Morin E."/>
            <person name="Murat C."/>
            <person name="Riley R."/>
            <person name="Ohm R."/>
            <person name="Sun H."/>
            <person name="Tunlid A."/>
            <person name="Henrissat B."/>
            <person name="Grigoriev I.V."/>
            <person name="Hibbett D.S."/>
            <person name="Martin F."/>
        </authorList>
    </citation>
    <scope>NUCLEOTIDE SEQUENCE [LARGE SCALE GENOMIC DNA]</scope>
    <source>
        <strain evidence="2">UH-Slu-Lm8-n1</strain>
    </source>
</reference>
<proteinExistence type="predicted"/>
<protein>
    <submittedName>
        <fullName evidence="1">Uncharacterized protein</fullName>
    </submittedName>
</protein>
<dbReference type="HOGENOM" id="CLU_2943348_0_0_1"/>
<name>A0A0D0ABY2_9AGAM</name>
<sequence length="60" mass="6188">MAPRSYHPSHPTLSGVQTSTLDAGRGGVVYGVASGAGDSLVRSLSYHTLLGEIIPSHNLV</sequence>
<dbReference type="Proteomes" id="UP000054485">
    <property type="component" value="Unassembled WGS sequence"/>
</dbReference>
<dbReference type="AlphaFoldDB" id="A0A0D0ABY2"/>
<dbReference type="EMBL" id="KN835350">
    <property type="protein sequence ID" value="KIK39286.1"/>
    <property type="molecule type" value="Genomic_DNA"/>
</dbReference>
<dbReference type="InParanoid" id="A0A0D0ABY2"/>
<gene>
    <name evidence="1" type="ORF">CY34DRAFT_808496</name>
</gene>
<reference evidence="1 2" key="1">
    <citation type="submission" date="2014-04" db="EMBL/GenBank/DDBJ databases">
        <authorList>
            <consortium name="DOE Joint Genome Institute"/>
            <person name="Kuo A."/>
            <person name="Ruytinx J."/>
            <person name="Rineau F."/>
            <person name="Colpaert J."/>
            <person name="Kohler A."/>
            <person name="Nagy L.G."/>
            <person name="Floudas D."/>
            <person name="Copeland A."/>
            <person name="Barry K.W."/>
            <person name="Cichocki N."/>
            <person name="Veneault-Fourrey C."/>
            <person name="LaButti K."/>
            <person name="Lindquist E.A."/>
            <person name="Lipzen A."/>
            <person name="Lundell T."/>
            <person name="Morin E."/>
            <person name="Murat C."/>
            <person name="Sun H."/>
            <person name="Tunlid A."/>
            <person name="Henrissat B."/>
            <person name="Grigoriev I.V."/>
            <person name="Hibbett D.S."/>
            <person name="Martin F."/>
            <person name="Nordberg H.P."/>
            <person name="Cantor M.N."/>
            <person name="Hua S.X."/>
        </authorList>
    </citation>
    <scope>NUCLEOTIDE SEQUENCE [LARGE SCALE GENOMIC DNA]</scope>
    <source>
        <strain evidence="1 2">UH-Slu-Lm8-n1</strain>
    </source>
</reference>
<evidence type="ECO:0000313" key="2">
    <source>
        <dbReference type="Proteomes" id="UP000054485"/>
    </source>
</evidence>